<dbReference type="EMBL" id="JACAZF010000007">
    <property type="protein sequence ID" value="KAF7299496.1"/>
    <property type="molecule type" value="Genomic_DNA"/>
</dbReference>
<keyword evidence="2" id="KW-0808">Transferase</keyword>
<feature type="domain" description="Aminoglycoside phosphotransferase" evidence="1">
    <location>
        <begin position="81"/>
        <end position="338"/>
    </location>
</feature>
<comment type="caution">
    <text evidence="2">The sequence shown here is derived from an EMBL/GenBank/DDBJ whole genome shotgun (WGS) entry which is preliminary data.</text>
</comment>
<dbReference type="GO" id="GO:0016301">
    <property type="term" value="F:kinase activity"/>
    <property type="evidence" value="ECO:0007669"/>
    <property type="project" value="UniProtKB-KW"/>
</dbReference>
<accession>A0A8H6SHD7</accession>
<keyword evidence="2" id="KW-0418">Kinase</keyword>
<dbReference type="GeneID" id="59348158"/>
<organism evidence="2 3">
    <name type="scientific">Mycena indigotica</name>
    <dbReference type="NCBI Taxonomy" id="2126181"/>
    <lineage>
        <taxon>Eukaryota</taxon>
        <taxon>Fungi</taxon>
        <taxon>Dikarya</taxon>
        <taxon>Basidiomycota</taxon>
        <taxon>Agaricomycotina</taxon>
        <taxon>Agaricomycetes</taxon>
        <taxon>Agaricomycetidae</taxon>
        <taxon>Agaricales</taxon>
        <taxon>Marasmiineae</taxon>
        <taxon>Mycenaceae</taxon>
        <taxon>Mycena</taxon>
    </lineage>
</organism>
<dbReference type="PANTHER" id="PTHR21310:SF13">
    <property type="entry name" value="AMINOGLYCOSIDE PHOSPHOTRANSFERASE DOMAIN-CONTAINING PROTEIN"/>
    <property type="match status" value="1"/>
</dbReference>
<reference evidence="2" key="1">
    <citation type="submission" date="2020-05" db="EMBL/GenBank/DDBJ databases">
        <title>Mycena genomes resolve the evolution of fungal bioluminescence.</title>
        <authorList>
            <person name="Tsai I.J."/>
        </authorList>
    </citation>
    <scope>NUCLEOTIDE SEQUENCE</scope>
    <source>
        <strain evidence="2">171206Taipei</strain>
    </source>
</reference>
<evidence type="ECO:0000313" key="3">
    <source>
        <dbReference type="Proteomes" id="UP000636479"/>
    </source>
</evidence>
<evidence type="ECO:0000313" key="2">
    <source>
        <dbReference type="EMBL" id="KAF7299496.1"/>
    </source>
</evidence>
<protein>
    <submittedName>
        <fullName evidence="2">Serine threonine protein kinase</fullName>
    </submittedName>
</protein>
<evidence type="ECO:0000259" key="1">
    <source>
        <dbReference type="Pfam" id="PF01636"/>
    </source>
</evidence>
<dbReference type="RefSeq" id="XP_037218884.1">
    <property type="nucleotide sequence ID" value="XM_037365642.1"/>
</dbReference>
<dbReference type="Pfam" id="PF01636">
    <property type="entry name" value="APH"/>
    <property type="match status" value="1"/>
</dbReference>
<dbReference type="Gene3D" id="3.30.200.20">
    <property type="entry name" value="Phosphorylase Kinase, domain 1"/>
    <property type="match status" value="1"/>
</dbReference>
<dbReference type="InterPro" id="IPR002575">
    <property type="entry name" value="Aminoglycoside_PTrfase"/>
</dbReference>
<sequence>MATSDPWLFPRLIQIPPRALGRKAVSIPDITQFWRVTQELFGVRCRAPTEIYASGVYNELFKLELDTPPNADLPKIVLARVARNAKTRSDNSLESEVATMAFVRQNCPEVPVPRVFGYCPFQNNAIGAPFSVVSFSEGVEMYGVPWEELPLESKLIGVRDFARIIAQLTHLNFKSMGSIYFKFEAQHSPSQTIAPTGFCLGPASWAKDESASRMAALAMEDTKRDRGPWKCSAHWLKASLAEDIQFIERLPGLAKQSFAARTNKSEREGERRLQLARRVLPRMHDCVMEPRDDPYDQCSTGPFVLGHLDLNPWNMIYAPKGPNAGHIVAIIDWEMSLTVPLWRMACYPLWFDLAFSSTRKTRPPEEARAFKDTYIRELQKHTRDALVLRVVQNAQYEARRRFAELAVLGWEEADVMDRWLIQNDASTAPSE</sequence>
<dbReference type="InterPro" id="IPR051678">
    <property type="entry name" value="AGP_Transferase"/>
</dbReference>
<dbReference type="Proteomes" id="UP000636479">
    <property type="component" value="Unassembled WGS sequence"/>
</dbReference>
<dbReference type="Gene3D" id="3.90.1200.10">
    <property type="match status" value="1"/>
</dbReference>
<dbReference type="PANTHER" id="PTHR21310">
    <property type="entry name" value="AMINOGLYCOSIDE PHOSPHOTRANSFERASE-RELATED-RELATED"/>
    <property type="match status" value="1"/>
</dbReference>
<name>A0A8H6SHD7_9AGAR</name>
<dbReference type="AlphaFoldDB" id="A0A8H6SHD7"/>
<dbReference type="OrthoDB" id="2831558at2759"/>
<dbReference type="InterPro" id="IPR011009">
    <property type="entry name" value="Kinase-like_dom_sf"/>
</dbReference>
<gene>
    <name evidence="2" type="ORF">MIND_00899700</name>
</gene>
<keyword evidence="3" id="KW-1185">Reference proteome</keyword>
<dbReference type="SUPFAM" id="SSF56112">
    <property type="entry name" value="Protein kinase-like (PK-like)"/>
    <property type="match status" value="1"/>
</dbReference>
<proteinExistence type="predicted"/>